<keyword evidence="2" id="KW-1185">Reference proteome</keyword>
<dbReference type="RefSeq" id="WP_211333308.1">
    <property type="nucleotide sequence ID" value="NZ_SMAE01000001.1"/>
</dbReference>
<dbReference type="Gene3D" id="3.20.80.10">
    <property type="entry name" value="Regulatory factor, effector binding domain"/>
    <property type="match status" value="1"/>
</dbReference>
<comment type="caution">
    <text evidence="1">The sequence shown here is derived from an EMBL/GenBank/DDBJ whole genome shotgun (WGS) entry which is preliminary data.</text>
</comment>
<protein>
    <submittedName>
        <fullName evidence="1">Uncharacterized protein</fullName>
    </submittedName>
</protein>
<dbReference type="InterPro" id="IPR011256">
    <property type="entry name" value="Reg_factor_effector_dom_sf"/>
</dbReference>
<organism evidence="1 2">
    <name type="scientific">Keratinibaculum paraultunense</name>
    <dbReference type="NCBI Taxonomy" id="1278232"/>
    <lineage>
        <taxon>Bacteria</taxon>
        <taxon>Bacillati</taxon>
        <taxon>Bacillota</taxon>
        <taxon>Tissierellia</taxon>
        <taxon>Tissierellales</taxon>
        <taxon>Tepidimicrobiaceae</taxon>
        <taxon>Keratinibaculum</taxon>
    </lineage>
</organism>
<dbReference type="EMBL" id="SMAE01000001">
    <property type="protein sequence ID" value="TCS91583.1"/>
    <property type="molecule type" value="Genomic_DNA"/>
</dbReference>
<evidence type="ECO:0000313" key="1">
    <source>
        <dbReference type="EMBL" id="TCS91583.1"/>
    </source>
</evidence>
<accession>A0A4R3L1K5</accession>
<sequence length="86" mass="10485">MNFQINQLPEMRIIGKVVYPNMDMKENLIPEFGDKCFEDGTFTKLEGLKEYHIDSSYVGWMSDWEIYVYLRYDYETKHSRTRRIYP</sequence>
<proteinExistence type="predicted"/>
<gene>
    <name evidence="1" type="ORF">EDD65_10184</name>
</gene>
<dbReference type="AlphaFoldDB" id="A0A4R3L1K5"/>
<dbReference type="Proteomes" id="UP000294567">
    <property type="component" value="Unassembled WGS sequence"/>
</dbReference>
<reference evidence="1 2" key="1">
    <citation type="submission" date="2019-03" db="EMBL/GenBank/DDBJ databases">
        <title>Genomic Encyclopedia of Type Strains, Phase IV (KMG-IV): sequencing the most valuable type-strain genomes for metagenomic binning, comparative biology and taxonomic classification.</title>
        <authorList>
            <person name="Goeker M."/>
        </authorList>
    </citation>
    <scope>NUCLEOTIDE SEQUENCE [LARGE SCALE GENOMIC DNA]</scope>
    <source>
        <strain evidence="1 2">DSM 26752</strain>
    </source>
</reference>
<name>A0A4R3L1K5_9FIRM</name>
<evidence type="ECO:0000313" key="2">
    <source>
        <dbReference type="Proteomes" id="UP000294567"/>
    </source>
</evidence>